<gene>
    <name evidence="2" type="ORF">AB7A72_15775</name>
</gene>
<keyword evidence="3" id="KW-1185">Reference proteome</keyword>
<dbReference type="InterPro" id="IPR009734">
    <property type="entry name" value="Myoviridae_GpU"/>
</dbReference>
<evidence type="ECO:0000313" key="3">
    <source>
        <dbReference type="Proteomes" id="UP001562178"/>
    </source>
</evidence>
<reference evidence="2 3" key="1">
    <citation type="journal article" date="2016" name="Int. J. Syst. Evol. Microbiol.">
        <title>Description of Comamonas sediminis sp. nov., isolated from lagoon sediments.</title>
        <authorList>
            <person name="Subhash Y."/>
            <person name="Bang J.J."/>
            <person name="You T.H."/>
            <person name="Lee S.S."/>
        </authorList>
    </citation>
    <scope>NUCLEOTIDE SEQUENCE [LARGE SCALE GENOMIC DNA]</scope>
    <source>
        <strain evidence="2 3">JCM 31169</strain>
    </source>
</reference>
<dbReference type="InterPro" id="IPR016912">
    <property type="entry name" value="Phage_P2_GpU"/>
</dbReference>
<dbReference type="EMBL" id="JBGBDC010000006">
    <property type="protein sequence ID" value="MEY2252477.1"/>
    <property type="molecule type" value="Genomic_DNA"/>
</dbReference>
<dbReference type="PIRSF" id="PIRSF029208">
    <property type="entry name" value="Phage_tail_GPU"/>
    <property type="match status" value="1"/>
</dbReference>
<dbReference type="RefSeq" id="WP_369460508.1">
    <property type="nucleotide sequence ID" value="NZ_JBGBDC010000006.1"/>
</dbReference>
<organism evidence="2 3">
    <name type="scientific">Comamonas sediminis</name>
    <dbReference type="NCBI Taxonomy" id="1783360"/>
    <lineage>
        <taxon>Bacteria</taxon>
        <taxon>Pseudomonadati</taxon>
        <taxon>Pseudomonadota</taxon>
        <taxon>Betaproteobacteria</taxon>
        <taxon>Burkholderiales</taxon>
        <taxon>Comamonadaceae</taxon>
        <taxon>Comamonas</taxon>
    </lineage>
</organism>
<feature type="region of interest" description="Disordered" evidence="1">
    <location>
        <begin position="122"/>
        <end position="150"/>
    </location>
</feature>
<evidence type="ECO:0000313" key="2">
    <source>
        <dbReference type="EMBL" id="MEY2252477.1"/>
    </source>
</evidence>
<dbReference type="Pfam" id="PF06995">
    <property type="entry name" value="Phage_P2_GpU"/>
    <property type="match status" value="1"/>
</dbReference>
<proteinExistence type="predicted"/>
<name>A0ABV4B5K3_9BURK</name>
<accession>A0ABV4B5K3</accession>
<comment type="caution">
    <text evidence="2">The sequence shown here is derived from an EMBL/GenBank/DDBJ whole genome shotgun (WGS) entry which is preliminary data.</text>
</comment>
<evidence type="ECO:0000256" key="1">
    <source>
        <dbReference type="SAM" id="MobiDB-lite"/>
    </source>
</evidence>
<dbReference type="Proteomes" id="UP001562178">
    <property type="component" value="Unassembled WGS sequence"/>
</dbReference>
<sequence length="155" mass="16882">MLAALGQFVFAMDNLAFEEMRRSTEWRHPENSRIGAMPARQFVGKGADTITLSGLQAPEHFGDRKAIDKLRAMGDTGAAYAMVNGAGEIFGAWVITSVEETGSILTPEGVARRVEFTINLARVDDQQADPTGGAEEGDGDNPQEWGSLDDWLMDY</sequence>
<protein>
    <submittedName>
        <fullName evidence="2">Phage tail protein</fullName>
    </submittedName>
</protein>